<evidence type="ECO:0000313" key="2">
    <source>
        <dbReference type="Proteomes" id="UP001255856"/>
    </source>
</evidence>
<dbReference type="AlphaFoldDB" id="A0AAD9IES9"/>
<name>A0AAD9IES9_PROWI</name>
<dbReference type="Proteomes" id="UP001255856">
    <property type="component" value="Unassembled WGS sequence"/>
</dbReference>
<gene>
    <name evidence="1" type="ORF">QBZ16_001456</name>
</gene>
<evidence type="ECO:0000313" key="1">
    <source>
        <dbReference type="EMBL" id="KAK2075715.1"/>
    </source>
</evidence>
<organism evidence="1 2">
    <name type="scientific">Prototheca wickerhamii</name>
    <dbReference type="NCBI Taxonomy" id="3111"/>
    <lineage>
        <taxon>Eukaryota</taxon>
        <taxon>Viridiplantae</taxon>
        <taxon>Chlorophyta</taxon>
        <taxon>core chlorophytes</taxon>
        <taxon>Trebouxiophyceae</taxon>
        <taxon>Chlorellales</taxon>
        <taxon>Chlorellaceae</taxon>
        <taxon>Prototheca</taxon>
    </lineage>
</organism>
<accession>A0AAD9IES9</accession>
<protein>
    <submittedName>
        <fullName evidence="1">Uncharacterized protein</fullName>
    </submittedName>
</protein>
<reference evidence="1" key="1">
    <citation type="submission" date="2021-01" db="EMBL/GenBank/DDBJ databases">
        <authorList>
            <person name="Eckstrom K.M.E."/>
        </authorList>
    </citation>
    <scope>NUCLEOTIDE SEQUENCE</scope>
    <source>
        <strain evidence="1">UVCC 0001</strain>
    </source>
</reference>
<keyword evidence="2" id="KW-1185">Reference proteome</keyword>
<proteinExistence type="predicted"/>
<sequence>MFLEPPTPITASCISNATMGKTSCRLKVTADRPSVGVVFRFRTASGKWVALPLTVPDYSFVGRFTVNLPRGQEFGNNFVGTIEYAGRPNWTWPVRRAVMPPA</sequence>
<comment type="caution">
    <text evidence="1">The sequence shown here is derived from an EMBL/GenBank/DDBJ whole genome shotgun (WGS) entry which is preliminary data.</text>
</comment>
<dbReference type="EMBL" id="JASFZW010000013">
    <property type="protein sequence ID" value="KAK2075715.1"/>
    <property type="molecule type" value="Genomic_DNA"/>
</dbReference>